<dbReference type="GO" id="GO:0016758">
    <property type="term" value="F:hexosyltransferase activity"/>
    <property type="evidence" value="ECO:0007669"/>
    <property type="project" value="TreeGrafter"/>
</dbReference>
<name>A0A0D2X3P1_CAPO3</name>
<dbReference type="GO" id="GO:0006688">
    <property type="term" value="P:glycosphingolipid biosynthetic process"/>
    <property type="evidence" value="ECO:0007669"/>
    <property type="project" value="TreeGrafter"/>
</dbReference>
<dbReference type="InterPro" id="IPR051981">
    <property type="entry name" value="Glycosyltransf_32"/>
</dbReference>
<sequence>MAFIAWQLEHEVAWDIALTLHHQCEVEGAAARRLTLRRPPPPLSQEAMTYYESMPKLPTAGTKPAWARVEVHGFEVRVPAAPPAVNISSVRPPLGAFVPRDELLQITGLQCLPLEDHQSLAELFHGFWDGPINQTLSSLYISAISTVFRHHPDSTYLVHSNTLPLDQFDELRAMGFNIAVVRYDALRALTFGNLPGQRWLLQDRVRYAEHRNIGSHMSDLMRAILMHQCGGIYMDLDSVLLRPLHFLNRAFTMEPMRPNHLRVQYIKMDGVSSLLSCSEVIVIRPQPVDDGASMILSPYVVRGDFGLVPGLLAFGPRDPFIYMMMQVFDEPYNPDCFSCVGPVAVNKAYMATSAHERLRLQVYPADVMFGPFWRGVMDKFDEFWQTTTDERGQALVNEAVQFGFTQHLYGGGQGAPAFQNNSYIHRLVLETQLIPLPDLWQ</sequence>
<accession>A0A0D2X3P1</accession>
<dbReference type="InterPro" id="IPR029044">
    <property type="entry name" value="Nucleotide-diphossugar_trans"/>
</dbReference>
<dbReference type="SUPFAM" id="SSF53448">
    <property type="entry name" value="Nucleotide-diphospho-sugar transferases"/>
    <property type="match status" value="1"/>
</dbReference>
<dbReference type="Proteomes" id="UP000008743">
    <property type="component" value="Unassembled WGS sequence"/>
</dbReference>
<dbReference type="STRING" id="595528.A0A0D2X3P1"/>
<evidence type="ECO:0000313" key="1">
    <source>
        <dbReference type="EMBL" id="KJE94649.1"/>
    </source>
</evidence>
<dbReference type="PhylomeDB" id="A0A0D2X3P1"/>
<dbReference type="GO" id="GO:0016020">
    <property type="term" value="C:membrane"/>
    <property type="evidence" value="ECO:0007669"/>
    <property type="project" value="GOC"/>
</dbReference>
<dbReference type="InterPro" id="IPR007577">
    <property type="entry name" value="GlycoTrfase_DXD_sugar-bd_CS"/>
</dbReference>
<evidence type="ECO:0000313" key="2">
    <source>
        <dbReference type="Proteomes" id="UP000008743"/>
    </source>
</evidence>
<dbReference type="AlphaFoldDB" id="A0A0D2X3P1"/>
<dbReference type="InParanoid" id="A0A0D2X3P1"/>
<dbReference type="EMBL" id="KE346367">
    <property type="protein sequence ID" value="KJE94649.1"/>
    <property type="molecule type" value="Genomic_DNA"/>
</dbReference>
<dbReference type="PANTHER" id="PTHR12042:SF21">
    <property type="entry name" value="ALPHA1,4-GALACTOSYLTRANSFERASE 1-RELATED"/>
    <property type="match status" value="1"/>
</dbReference>
<keyword evidence="2" id="KW-1185">Reference proteome</keyword>
<dbReference type="Pfam" id="PF04488">
    <property type="entry name" value="Gly_transf_sug"/>
    <property type="match status" value="1"/>
</dbReference>
<gene>
    <name evidence="1" type="ORF">CAOG_008873</name>
</gene>
<protein>
    <submittedName>
        <fullName evidence="1">Uncharacterized protein</fullName>
    </submittedName>
</protein>
<organism evidence="1 2">
    <name type="scientific">Capsaspora owczarzaki (strain ATCC 30864)</name>
    <dbReference type="NCBI Taxonomy" id="595528"/>
    <lineage>
        <taxon>Eukaryota</taxon>
        <taxon>Filasterea</taxon>
        <taxon>Capsaspora</taxon>
    </lineage>
</organism>
<dbReference type="PANTHER" id="PTHR12042">
    <property type="entry name" value="LACTOSYLCERAMIDE 4-ALPHA-GALACTOSYLTRANSFERASE ALPHA- 1,4-GALACTOSYLTRANSFERASE"/>
    <property type="match status" value="1"/>
</dbReference>
<dbReference type="Gene3D" id="3.90.550.20">
    <property type="match status" value="1"/>
</dbReference>
<dbReference type="OrthoDB" id="409543at2759"/>
<proteinExistence type="predicted"/>
<reference evidence="2" key="1">
    <citation type="submission" date="2011-02" db="EMBL/GenBank/DDBJ databases">
        <title>The Genome Sequence of Capsaspora owczarzaki ATCC 30864.</title>
        <authorList>
            <person name="Russ C."/>
            <person name="Cuomo C."/>
            <person name="Burger G."/>
            <person name="Gray M.W."/>
            <person name="Holland P.W.H."/>
            <person name="King N."/>
            <person name="Lang F.B.F."/>
            <person name="Roger A.J."/>
            <person name="Ruiz-Trillo I."/>
            <person name="Young S.K."/>
            <person name="Zeng Q."/>
            <person name="Gargeya S."/>
            <person name="Alvarado L."/>
            <person name="Berlin A."/>
            <person name="Chapman S.B."/>
            <person name="Chen Z."/>
            <person name="Freedman E."/>
            <person name="Gellesch M."/>
            <person name="Goldberg J."/>
            <person name="Griggs A."/>
            <person name="Gujja S."/>
            <person name="Heilman E."/>
            <person name="Heiman D."/>
            <person name="Howarth C."/>
            <person name="Mehta T."/>
            <person name="Neiman D."/>
            <person name="Pearson M."/>
            <person name="Roberts A."/>
            <person name="Saif S."/>
            <person name="Shea T."/>
            <person name="Shenoy N."/>
            <person name="Sisk P."/>
            <person name="Stolte C."/>
            <person name="Sykes S."/>
            <person name="White J."/>
            <person name="Yandava C."/>
            <person name="Haas B."/>
            <person name="Nusbaum C."/>
            <person name="Birren B."/>
        </authorList>
    </citation>
    <scope>NUCLEOTIDE SEQUENCE</scope>
    <source>
        <strain evidence="2">ATCC 30864</strain>
    </source>
</reference>